<organism evidence="3 4">
    <name type="scientific">Paraglomus brasilianum</name>
    <dbReference type="NCBI Taxonomy" id="144538"/>
    <lineage>
        <taxon>Eukaryota</taxon>
        <taxon>Fungi</taxon>
        <taxon>Fungi incertae sedis</taxon>
        <taxon>Mucoromycota</taxon>
        <taxon>Glomeromycotina</taxon>
        <taxon>Glomeromycetes</taxon>
        <taxon>Paraglomerales</taxon>
        <taxon>Paraglomeraceae</taxon>
        <taxon>Paraglomus</taxon>
    </lineage>
</organism>
<protein>
    <submittedName>
        <fullName evidence="3">1351_t:CDS:1</fullName>
    </submittedName>
</protein>
<accession>A0A9N9BDG6</accession>
<keyword evidence="2" id="KW-0812">Transmembrane</keyword>
<feature type="compositionally biased region" description="Polar residues" evidence="1">
    <location>
        <begin position="38"/>
        <end position="48"/>
    </location>
</feature>
<gene>
    <name evidence="3" type="ORF">PBRASI_LOCUS5537</name>
</gene>
<keyword evidence="4" id="KW-1185">Reference proteome</keyword>
<reference evidence="3" key="1">
    <citation type="submission" date="2021-06" db="EMBL/GenBank/DDBJ databases">
        <authorList>
            <person name="Kallberg Y."/>
            <person name="Tangrot J."/>
            <person name="Rosling A."/>
        </authorList>
    </citation>
    <scope>NUCLEOTIDE SEQUENCE</scope>
    <source>
        <strain evidence="3">BR232B</strain>
    </source>
</reference>
<evidence type="ECO:0000313" key="4">
    <source>
        <dbReference type="Proteomes" id="UP000789739"/>
    </source>
</evidence>
<comment type="caution">
    <text evidence="3">The sequence shown here is derived from an EMBL/GenBank/DDBJ whole genome shotgun (WGS) entry which is preliminary data.</text>
</comment>
<name>A0A9N9BDG6_9GLOM</name>
<sequence>MNILLEMVLVNLLKDLKIKSIVSPWQEGEKITGGPSGSPGTNDSNTSDNGKKRKNDGDGDSPEAKRLRTEEVKNNVQQSISQKNEEGSQKLNELLNRAKGTNDYEELKGILQEISKFEGEEFYVAHQNEVNKERNKLGSLNESKFRNDVVKELEDKLAANGIDENKLSEEQRSKVNKLKNGEYTDINKINEVVNEISESANKEGTKSRLNELLAKAEALVKGTIKGSIDSLKKQAKEVQEGLYSFVYDTNSYKKDVYQSNQEKITSALKELENHSFNNTNQPEKSGFFRPEVIVPVSLLVVLAVAAIVIVRRKKQAKVK</sequence>
<evidence type="ECO:0000256" key="2">
    <source>
        <dbReference type="SAM" id="Phobius"/>
    </source>
</evidence>
<dbReference type="EMBL" id="CAJVPI010000655">
    <property type="protein sequence ID" value="CAG8559944.1"/>
    <property type="molecule type" value="Genomic_DNA"/>
</dbReference>
<evidence type="ECO:0000313" key="3">
    <source>
        <dbReference type="EMBL" id="CAG8559944.1"/>
    </source>
</evidence>
<feature type="compositionally biased region" description="Basic and acidic residues" evidence="1">
    <location>
        <begin position="62"/>
        <end position="73"/>
    </location>
</feature>
<keyword evidence="2" id="KW-1133">Transmembrane helix</keyword>
<evidence type="ECO:0000256" key="1">
    <source>
        <dbReference type="SAM" id="MobiDB-lite"/>
    </source>
</evidence>
<dbReference type="AlphaFoldDB" id="A0A9N9BDG6"/>
<proteinExistence type="predicted"/>
<keyword evidence="2" id="KW-0472">Membrane</keyword>
<feature type="region of interest" description="Disordered" evidence="1">
    <location>
        <begin position="27"/>
        <end position="89"/>
    </location>
</feature>
<feature type="transmembrane region" description="Helical" evidence="2">
    <location>
        <begin position="292"/>
        <end position="310"/>
    </location>
</feature>
<dbReference type="Proteomes" id="UP000789739">
    <property type="component" value="Unassembled WGS sequence"/>
</dbReference>